<dbReference type="Proteomes" id="UP000078555">
    <property type="component" value="Unassembled WGS sequence"/>
</dbReference>
<dbReference type="Gene3D" id="1.10.510.10">
    <property type="entry name" value="Transferase(Phosphotransferase) domain 1"/>
    <property type="match status" value="2"/>
</dbReference>
<dbReference type="Pfam" id="PF00069">
    <property type="entry name" value="Pkinase"/>
    <property type="match status" value="2"/>
</dbReference>
<dbReference type="GO" id="GO:0004674">
    <property type="term" value="F:protein serine/threonine kinase activity"/>
    <property type="evidence" value="ECO:0007669"/>
    <property type="project" value="UniProtKB-KW"/>
</dbReference>
<dbReference type="EMBL" id="FLRE01000171">
    <property type="protein sequence ID" value="SBT43890.1"/>
    <property type="molecule type" value="Genomic_DNA"/>
</dbReference>
<dbReference type="InterPro" id="IPR050494">
    <property type="entry name" value="Ser_Thr_dual-spec_kinase"/>
</dbReference>
<keyword evidence="4 9" id="KW-0418">Kinase</keyword>
<evidence type="ECO:0000256" key="3">
    <source>
        <dbReference type="ARBA" id="ARBA00022741"/>
    </source>
</evidence>
<evidence type="ECO:0000256" key="6">
    <source>
        <dbReference type="SAM" id="MobiDB-lite"/>
    </source>
</evidence>
<proteinExistence type="predicted"/>
<dbReference type="PANTHER" id="PTHR24058:SF124">
    <property type="entry name" value="PROTEIN KINASE SUPERFAMILY PROTEIN"/>
    <property type="match status" value="1"/>
</dbReference>
<dbReference type="EMBL" id="FLRD01000129">
    <property type="protein sequence ID" value="SBT43425.1"/>
    <property type="molecule type" value="Genomic_DNA"/>
</dbReference>
<evidence type="ECO:0000313" key="10">
    <source>
        <dbReference type="Proteomes" id="UP000078550"/>
    </source>
</evidence>
<dbReference type="FunFam" id="1.10.510.10:FF:000812">
    <property type="entry name" value="CMGC/DYRK protein kinase"/>
    <property type="match status" value="1"/>
</dbReference>
<reference evidence="9" key="2">
    <citation type="submission" date="2016-05" db="EMBL/GenBank/DDBJ databases">
        <authorList>
            <person name="Lavstsen T."/>
            <person name="Jespersen J.S."/>
        </authorList>
    </citation>
    <scope>NUCLEOTIDE SEQUENCE [LARGE SCALE GENOMIC DNA]</scope>
</reference>
<keyword evidence="2" id="KW-0808">Transferase</keyword>
<feature type="compositionally biased region" description="Basic and acidic residues" evidence="6">
    <location>
        <begin position="78"/>
        <end position="94"/>
    </location>
</feature>
<sequence>MRKKEDCIISLFDTVEEFNNYCIFYKKKYANTFPFSNKVFAKNQRNEDIKEFKKTFNSFLSKLKILKRCILEDRKDKNSEGVDVKPNNDQKGKTQESISNEESDPCEGSGDIECTYGSDKNLNNERSSRERGKRKMGEGSPIEKENKAALVNAHNSVAKVTACCEVASVTPLNKNLSNSLNNLDSPSKCKKVTYPRILDQEYSNSDYLDWSSTNTDASNENIDRITNETNDVLIKYVCGLDYALNVRRVSRENLIEEIKEFYRMHNSNIRLNEYSTCLSHEIINILKRRMDSNDGNTRDNAHGNSDCNDSAHFYKNYENLLKRGNFFFYVPSNYFFIKNYDELNDENLHISNCTNYEKSLVGVNTCTLSNNSSSVSGNNYHIYTDSILSRNNSYNKCSSPTFGVEERQSSPNFGPFDADGKGEYIDMYTRGSAERESGERESGGHDEFRDIPYPYNADASSAHSVEDEQNGDDEYNQEWNKCPSSTSKKYDLLVNSSVCNLNSYNNADELTKSVNKTELDYSHGYEINNIENKKSNMNSNTSDFYRSISYFYQSKEKKNNYYEENNNNAHVRSYALLNSNETTVHTNKKIYQEKENNIINLYFDDELSNAITLNNESCLGKDINTKELHLYYEDIKEIENMGNDYKEKNLPSVDNKITMQNSVEYEKEEKRWIDEYCNGDYNAYRSKQLKKKKDLIYTSCNKLTTDSAKDDSGENVTRKQMNVNIKNGDSDSDSHTILDRKNRYDNTYNVINLKIMYETNKIEFYSKEEMNFFPGQVILNKYKVVKILSKTMFSTTLKCLNMLYRKGTMRKDICRRRTSETDEKNDYATELPCDASDIGVPNNDVLPILSGSKKETTFPRGQNESKSSHSDESWLTNRSRKKDCKYVCLKVMKNGKSFFDQGLFELIILNMLSKENNEQKGSCKSLTNKNIIQLYDYFYLKEHLIIVTEYMQSDLYNYFIKKGKLGTLGQLQVLAKNLLQGLAYIHSKKLIHCDLKPENIMISMKRRKKAKNGECLSVEKTRNGYNTPGAKIPTAGWGHLSKDHNGAIAKSNYHSNYESILKRNGFKNDGNTCGGAHGEALQMDGNFLDIPVGIDTKESKMKMKESVELKMKENVKLKTKESVELKTKENAELNKCDIDWEWECPHGNHEREGSINLCMSKGDKHQQKRNNAHLFSSEKFDKIKIIDFNSSIYESDRLEMYVQTRSYRSPEVLLQQNYDRKIDIWSLGCILFEFLTKKILFDHQNIYRFIYSIVSYIGPFPFYMINGCRIPHIFTKHGLIIVNKIIVHKNDDNYVKPEKINEIEDEPVIFNSKDFFRLNKEENNVNDLLNGRNEKNNTQFLHKQRNLGVYYDVCYPSDNLLKSNFHIDDLLFIDFLLSLLQIDPCKRPNSIEALNHPWLKPNLYQDGL</sequence>
<name>A0A1A8ZIL5_PLAOA</name>
<feature type="compositionally biased region" description="Basic and acidic residues" evidence="6">
    <location>
        <begin position="432"/>
        <end position="450"/>
    </location>
</feature>
<dbReference type="SMART" id="SM00220">
    <property type="entry name" value="S_TKc"/>
    <property type="match status" value="1"/>
</dbReference>
<gene>
    <name evidence="8" type="ORF">POVWA1_047860</name>
    <name evidence="9" type="ORF">POVWA2_046800</name>
</gene>
<evidence type="ECO:0000256" key="1">
    <source>
        <dbReference type="ARBA" id="ARBA00022527"/>
    </source>
</evidence>
<evidence type="ECO:0000313" key="11">
    <source>
        <dbReference type="Proteomes" id="UP000078555"/>
    </source>
</evidence>
<dbReference type="InterPro" id="IPR008271">
    <property type="entry name" value="Ser/Thr_kinase_AS"/>
</dbReference>
<evidence type="ECO:0000313" key="8">
    <source>
        <dbReference type="EMBL" id="SBT43425.1"/>
    </source>
</evidence>
<organism evidence="9 10">
    <name type="scientific">Plasmodium ovale wallikeri</name>
    <dbReference type="NCBI Taxonomy" id="864142"/>
    <lineage>
        <taxon>Eukaryota</taxon>
        <taxon>Sar</taxon>
        <taxon>Alveolata</taxon>
        <taxon>Apicomplexa</taxon>
        <taxon>Aconoidasida</taxon>
        <taxon>Haemosporida</taxon>
        <taxon>Plasmodiidae</taxon>
        <taxon>Plasmodium</taxon>
        <taxon>Plasmodium (Plasmodium)</taxon>
    </lineage>
</organism>
<keyword evidence="1 9" id="KW-0723">Serine/threonine-protein kinase</keyword>
<feature type="region of interest" description="Disordered" evidence="6">
    <location>
        <begin position="431"/>
        <end position="475"/>
    </location>
</feature>
<evidence type="ECO:0000259" key="7">
    <source>
        <dbReference type="PROSITE" id="PS50011"/>
    </source>
</evidence>
<dbReference type="PROSITE" id="PS50011">
    <property type="entry name" value="PROTEIN_KINASE_DOM"/>
    <property type="match status" value="1"/>
</dbReference>
<keyword evidence="3" id="KW-0547">Nucleotide-binding</keyword>
<keyword evidence="11" id="KW-1185">Reference proteome</keyword>
<evidence type="ECO:0000313" key="9">
    <source>
        <dbReference type="EMBL" id="SBT43890.1"/>
    </source>
</evidence>
<dbReference type="SUPFAM" id="SSF56112">
    <property type="entry name" value="Protein kinase-like (PK-like)"/>
    <property type="match status" value="1"/>
</dbReference>
<dbReference type="InterPro" id="IPR011009">
    <property type="entry name" value="Kinase-like_dom_sf"/>
</dbReference>
<evidence type="ECO:0000256" key="5">
    <source>
        <dbReference type="ARBA" id="ARBA00022840"/>
    </source>
</evidence>
<dbReference type="GO" id="GO:0005524">
    <property type="term" value="F:ATP binding"/>
    <property type="evidence" value="ECO:0007669"/>
    <property type="project" value="UniProtKB-KW"/>
</dbReference>
<dbReference type="Gene3D" id="3.30.200.20">
    <property type="entry name" value="Phosphorylase Kinase, domain 1"/>
    <property type="match status" value="1"/>
</dbReference>
<feature type="domain" description="Protein kinase" evidence="7">
    <location>
        <begin position="782"/>
        <end position="1399"/>
    </location>
</feature>
<dbReference type="PANTHER" id="PTHR24058">
    <property type="entry name" value="DUAL SPECIFICITY PROTEIN KINASE"/>
    <property type="match status" value="1"/>
</dbReference>
<dbReference type="InterPro" id="IPR000719">
    <property type="entry name" value="Prot_kinase_dom"/>
</dbReference>
<evidence type="ECO:0000256" key="4">
    <source>
        <dbReference type="ARBA" id="ARBA00022777"/>
    </source>
</evidence>
<reference evidence="10 11" key="1">
    <citation type="submission" date="2016-05" db="EMBL/GenBank/DDBJ databases">
        <authorList>
            <person name="Naeem Raeece"/>
        </authorList>
    </citation>
    <scope>NUCLEOTIDE SEQUENCE [LARGE SCALE GENOMIC DNA]</scope>
</reference>
<keyword evidence="5" id="KW-0067">ATP-binding</keyword>
<feature type="region of interest" description="Disordered" evidence="6">
    <location>
        <begin position="851"/>
        <end position="874"/>
    </location>
</feature>
<dbReference type="Proteomes" id="UP000078550">
    <property type="component" value="Unassembled WGS sequence"/>
</dbReference>
<dbReference type="PROSITE" id="PS00108">
    <property type="entry name" value="PROTEIN_KINASE_ST"/>
    <property type="match status" value="1"/>
</dbReference>
<accession>A0A1A8ZIL5</accession>
<evidence type="ECO:0000256" key="2">
    <source>
        <dbReference type="ARBA" id="ARBA00022679"/>
    </source>
</evidence>
<feature type="compositionally biased region" description="Basic and acidic residues" evidence="6">
    <location>
        <begin position="122"/>
        <end position="142"/>
    </location>
</feature>
<feature type="region of interest" description="Disordered" evidence="6">
    <location>
        <begin position="78"/>
        <end position="142"/>
    </location>
</feature>
<protein>
    <submittedName>
        <fullName evidence="9">Serine/threonine protein kinase, putative (SRPK2)</fullName>
    </submittedName>
</protein>